<evidence type="ECO:0000256" key="7">
    <source>
        <dbReference type="RuleBase" id="RU003879"/>
    </source>
</evidence>
<dbReference type="PATRIC" id="fig|1056511.3.peg.1765"/>
<keyword evidence="7" id="KW-0813">Transport</keyword>
<evidence type="ECO:0000256" key="2">
    <source>
        <dbReference type="ARBA" id="ARBA00005811"/>
    </source>
</evidence>
<keyword evidence="4 7" id="KW-0812">Transmembrane</keyword>
<dbReference type="EMBL" id="AMZO01000010">
    <property type="protein sequence ID" value="ELR66223.1"/>
    <property type="molecule type" value="Genomic_DNA"/>
</dbReference>
<dbReference type="Gene3D" id="3.30.420.270">
    <property type="match status" value="1"/>
</dbReference>
<feature type="transmembrane region" description="Helical" evidence="8">
    <location>
        <begin position="20"/>
        <end position="38"/>
    </location>
</feature>
<organism evidence="9 10">
    <name type="scientific">Photobacterium marinum</name>
    <dbReference type="NCBI Taxonomy" id="1056511"/>
    <lineage>
        <taxon>Bacteria</taxon>
        <taxon>Pseudomonadati</taxon>
        <taxon>Pseudomonadota</taxon>
        <taxon>Gammaproteobacteria</taxon>
        <taxon>Vibrionales</taxon>
        <taxon>Vibrionaceae</taxon>
        <taxon>Photobacterium</taxon>
    </lineage>
</organism>
<evidence type="ECO:0000313" key="9">
    <source>
        <dbReference type="EMBL" id="ELR66223.1"/>
    </source>
</evidence>
<evidence type="ECO:0000256" key="4">
    <source>
        <dbReference type="ARBA" id="ARBA00022692"/>
    </source>
</evidence>
<comment type="subcellular location">
    <subcellularLocation>
        <location evidence="1">Cell membrane</location>
        <topology evidence="1">Single-pass membrane protein</topology>
    </subcellularLocation>
    <subcellularLocation>
        <location evidence="7">Cell membrane</location>
        <topology evidence="7">Single-pass type II membrane protein</topology>
    </subcellularLocation>
</comment>
<dbReference type="Pfam" id="PF02472">
    <property type="entry name" value="ExbD"/>
    <property type="match status" value="1"/>
</dbReference>
<evidence type="ECO:0000256" key="8">
    <source>
        <dbReference type="SAM" id="Phobius"/>
    </source>
</evidence>
<accession>L8JD68</accession>
<keyword evidence="10" id="KW-1185">Reference proteome</keyword>
<dbReference type="GO" id="GO:0005886">
    <property type="term" value="C:plasma membrane"/>
    <property type="evidence" value="ECO:0007669"/>
    <property type="project" value="UniProtKB-SubCell"/>
</dbReference>
<dbReference type="GO" id="GO:0022857">
    <property type="term" value="F:transmembrane transporter activity"/>
    <property type="evidence" value="ECO:0007669"/>
    <property type="project" value="InterPro"/>
</dbReference>
<dbReference type="OrthoDB" id="9793581at2"/>
<gene>
    <name evidence="9" type="ORF">C942_00280</name>
</gene>
<comment type="similarity">
    <text evidence="2 7">Belongs to the ExbD/TolR family.</text>
</comment>
<reference evidence="9 10" key="1">
    <citation type="submission" date="2012-12" db="EMBL/GenBank/DDBJ databases">
        <title>Genome Assembly of Photobacterium sp. AK15.</title>
        <authorList>
            <person name="Khatri I."/>
            <person name="Vaidya B."/>
            <person name="Srinivas T.N.R."/>
            <person name="Subramanian S."/>
            <person name="Pinnaka A."/>
        </authorList>
    </citation>
    <scope>NUCLEOTIDE SEQUENCE [LARGE SCALE GENOMIC DNA]</scope>
    <source>
        <strain evidence="9 10">AK15</strain>
    </source>
</reference>
<keyword evidence="3" id="KW-1003">Cell membrane</keyword>
<proteinExistence type="inferred from homology"/>
<evidence type="ECO:0000313" key="10">
    <source>
        <dbReference type="Proteomes" id="UP000011134"/>
    </source>
</evidence>
<dbReference type="InterPro" id="IPR003400">
    <property type="entry name" value="ExbD"/>
</dbReference>
<evidence type="ECO:0000256" key="1">
    <source>
        <dbReference type="ARBA" id="ARBA00004162"/>
    </source>
</evidence>
<dbReference type="AlphaFoldDB" id="L8JD68"/>
<dbReference type="RefSeq" id="WP_007464676.1">
    <property type="nucleotide sequence ID" value="NZ_AMZO01000010.1"/>
</dbReference>
<dbReference type="GO" id="GO:0015031">
    <property type="term" value="P:protein transport"/>
    <property type="evidence" value="ECO:0007669"/>
    <property type="project" value="UniProtKB-KW"/>
</dbReference>
<evidence type="ECO:0000256" key="5">
    <source>
        <dbReference type="ARBA" id="ARBA00022989"/>
    </source>
</evidence>
<sequence length="136" mass="15115">MRNYHSTDNQESIDINMTPLIDMVFILLIFFLVSASFTKLNSIDVNRPDSSVSDSHPAAKNVVVSIDQEGIIWLDKKPIDIRFVKSEIKTRAMQSEQLSVVINADNDVPTGRLIETLDQVRLAGVSNVAVATNKKS</sequence>
<name>L8JD68_9GAMM</name>
<dbReference type="Proteomes" id="UP000011134">
    <property type="component" value="Unassembled WGS sequence"/>
</dbReference>
<protein>
    <submittedName>
        <fullName evidence="9">Biopolymer transport protein ExbD/TolR</fullName>
    </submittedName>
</protein>
<dbReference type="PANTHER" id="PTHR30558:SF13">
    <property type="entry name" value="BIOPOLYMER TRANSPORT PROTEIN EXBD2"/>
    <property type="match status" value="1"/>
</dbReference>
<keyword evidence="6 8" id="KW-0472">Membrane</keyword>
<evidence type="ECO:0000256" key="3">
    <source>
        <dbReference type="ARBA" id="ARBA00022475"/>
    </source>
</evidence>
<comment type="caution">
    <text evidence="9">The sequence shown here is derived from an EMBL/GenBank/DDBJ whole genome shotgun (WGS) entry which is preliminary data.</text>
</comment>
<keyword evidence="7" id="KW-0653">Protein transport</keyword>
<dbReference type="PANTHER" id="PTHR30558">
    <property type="entry name" value="EXBD MEMBRANE COMPONENT OF PMF-DRIVEN MACROMOLECULE IMPORT SYSTEM"/>
    <property type="match status" value="1"/>
</dbReference>
<keyword evidence="5 8" id="KW-1133">Transmembrane helix</keyword>
<evidence type="ECO:0000256" key="6">
    <source>
        <dbReference type="ARBA" id="ARBA00023136"/>
    </source>
</evidence>